<accession>A0A6A4ZIH2</accession>
<sequence length="188" mass="21218">MLRHGATLQSTTPSYEATEIPCHEDMTFEFGEEVFPTSDGIVKFVSYPCNIYQYRRHPSREVSICVLFAEPRNATNVEITIGPSQRTIEIDFEWPKDTWNVDAAYGDVKVEKPDTFDILPRTIAARIGAELLRATDRKPPKAHATINLPVQVHLDSLKVFKTFSQQAILLEATVVNNDLHGTTSVWTL</sequence>
<dbReference type="Proteomes" id="UP000469452">
    <property type="component" value="Unassembled WGS sequence"/>
</dbReference>
<dbReference type="VEuPathDB" id="FungiDB:H257_15214"/>
<protein>
    <submittedName>
        <fullName evidence="1">Uncharacterized protein</fullName>
    </submittedName>
</protein>
<name>A0A6A4ZIH2_APHAT</name>
<proteinExistence type="predicted"/>
<comment type="caution">
    <text evidence="1">The sequence shown here is derived from an EMBL/GenBank/DDBJ whole genome shotgun (WGS) entry which is preliminary data.</text>
</comment>
<organism evidence="1 2">
    <name type="scientific">Aphanomyces astaci</name>
    <name type="common">Crayfish plague agent</name>
    <dbReference type="NCBI Taxonomy" id="112090"/>
    <lineage>
        <taxon>Eukaryota</taxon>
        <taxon>Sar</taxon>
        <taxon>Stramenopiles</taxon>
        <taxon>Oomycota</taxon>
        <taxon>Saprolegniomycetes</taxon>
        <taxon>Saprolegniales</taxon>
        <taxon>Verrucalvaceae</taxon>
        <taxon>Aphanomyces</taxon>
    </lineage>
</organism>
<evidence type="ECO:0000313" key="1">
    <source>
        <dbReference type="EMBL" id="KAF0710927.1"/>
    </source>
</evidence>
<dbReference type="EMBL" id="VJMI01018345">
    <property type="protein sequence ID" value="KAF0710927.1"/>
    <property type="molecule type" value="Genomic_DNA"/>
</dbReference>
<dbReference type="AlphaFoldDB" id="A0A6A4ZIH2"/>
<reference evidence="1 2" key="1">
    <citation type="submission" date="2019-06" db="EMBL/GenBank/DDBJ databases">
        <title>Genomics analysis of Aphanomyces spp. identifies a new class of oomycete effector associated with host adaptation.</title>
        <authorList>
            <person name="Gaulin E."/>
        </authorList>
    </citation>
    <scope>NUCLEOTIDE SEQUENCE [LARGE SCALE GENOMIC DNA]</scope>
    <source>
        <strain evidence="1 2">E</strain>
    </source>
</reference>
<gene>
    <name evidence="1" type="ORF">AaE_012314</name>
</gene>
<evidence type="ECO:0000313" key="2">
    <source>
        <dbReference type="Proteomes" id="UP000469452"/>
    </source>
</evidence>